<dbReference type="PROSITE" id="PS01095">
    <property type="entry name" value="GH18_1"/>
    <property type="match status" value="1"/>
</dbReference>
<keyword evidence="7" id="KW-0146">Chitin degradation</keyword>
<feature type="region of interest" description="Disordered" evidence="12">
    <location>
        <begin position="97"/>
        <end position="165"/>
    </location>
</feature>
<reference evidence="15 16" key="1">
    <citation type="submission" date="2019-06" db="EMBL/GenBank/DDBJ databases">
        <authorList>
            <person name="Broberg M."/>
        </authorList>
    </citation>
    <scope>NUCLEOTIDE SEQUENCE [LARGE SCALE GENOMIC DNA]</scope>
</reference>
<feature type="compositionally biased region" description="Pro residues" evidence="12">
    <location>
        <begin position="154"/>
        <end position="165"/>
    </location>
</feature>
<evidence type="ECO:0000256" key="12">
    <source>
        <dbReference type="SAM" id="MobiDB-lite"/>
    </source>
</evidence>
<dbReference type="InterPro" id="IPR017853">
    <property type="entry name" value="GH"/>
</dbReference>
<keyword evidence="9 11" id="KW-0326">Glycosidase</keyword>
<dbReference type="EC" id="3.2.1.14" evidence="4"/>
<dbReference type="Pfam" id="PF00704">
    <property type="entry name" value="Glyco_hydro_18"/>
    <property type="match status" value="1"/>
</dbReference>
<feature type="chain" id="PRO_5045189841" description="chitinase" evidence="13">
    <location>
        <begin position="18"/>
        <end position="559"/>
    </location>
</feature>
<protein>
    <recommendedName>
        <fullName evidence="4">chitinase</fullName>
        <ecNumber evidence="4">3.2.1.14</ecNumber>
    </recommendedName>
</protein>
<dbReference type="EMBL" id="CABFNS010000872">
    <property type="protein sequence ID" value="VUC33833.1"/>
    <property type="molecule type" value="Genomic_DNA"/>
</dbReference>
<keyword evidence="16" id="KW-1185">Reference proteome</keyword>
<keyword evidence="8" id="KW-0119">Carbohydrate metabolism</keyword>
<organism evidence="15 16">
    <name type="scientific">Bionectria ochroleuca</name>
    <name type="common">Gliocladium roseum</name>
    <dbReference type="NCBI Taxonomy" id="29856"/>
    <lineage>
        <taxon>Eukaryota</taxon>
        <taxon>Fungi</taxon>
        <taxon>Dikarya</taxon>
        <taxon>Ascomycota</taxon>
        <taxon>Pezizomycotina</taxon>
        <taxon>Sordariomycetes</taxon>
        <taxon>Hypocreomycetidae</taxon>
        <taxon>Hypocreales</taxon>
        <taxon>Bionectriaceae</taxon>
        <taxon>Clonostachys</taxon>
    </lineage>
</organism>
<dbReference type="PANTHER" id="PTHR11177">
    <property type="entry name" value="CHITINASE"/>
    <property type="match status" value="1"/>
</dbReference>
<evidence type="ECO:0000256" key="11">
    <source>
        <dbReference type="RuleBase" id="RU000489"/>
    </source>
</evidence>
<comment type="similarity">
    <text evidence="3">Belongs to the glycosyl hydrolase 18 family. Chitinase class V subfamily.</text>
</comment>
<dbReference type="InterPro" id="IPR001223">
    <property type="entry name" value="Glyco_hydro18_cat"/>
</dbReference>
<accession>A0ABY6URL3</accession>
<dbReference type="SUPFAM" id="SSF51445">
    <property type="entry name" value="(Trans)glycosidases"/>
    <property type="match status" value="1"/>
</dbReference>
<evidence type="ECO:0000259" key="14">
    <source>
        <dbReference type="PROSITE" id="PS51910"/>
    </source>
</evidence>
<evidence type="ECO:0000256" key="1">
    <source>
        <dbReference type="ARBA" id="ARBA00000822"/>
    </source>
</evidence>
<keyword evidence="10" id="KW-0624">Polysaccharide degradation</keyword>
<feature type="domain" description="GH18" evidence="14">
    <location>
        <begin position="169"/>
        <end position="536"/>
    </location>
</feature>
<evidence type="ECO:0000313" key="15">
    <source>
        <dbReference type="EMBL" id="VUC33833.1"/>
    </source>
</evidence>
<gene>
    <name evidence="15" type="ORF">CLO192961_LOCUS362839</name>
</gene>
<feature type="compositionally biased region" description="Low complexity" evidence="12">
    <location>
        <begin position="142"/>
        <end position="153"/>
    </location>
</feature>
<evidence type="ECO:0000256" key="3">
    <source>
        <dbReference type="ARBA" id="ARBA00008682"/>
    </source>
</evidence>
<evidence type="ECO:0000256" key="4">
    <source>
        <dbReference type="ARBA" id="ARBA00012729"/>
    </source>
</evidence>
<evidence type="ECO:0000256" key="5">
    <source>
        <dbReference type="ARBA" id="ARBA00022525"/>
    </source>
</evidence>
<dbReference type="Gene3D" id="3.20.20.80">
    <property type="entry name" value="Glycosidases"/>
    <property type="match status" value="1"/>
</dbReference>
<dbReference type="InterPro" id="IPR011583">
    <property type="entry name" value="Chitinase_II/V-like_cat"/>
</dbReference>
<evidence type="ECO:0000256" key="10">
    <source>
        <dbReference type="ARBA" id="ARBA00023326"/>
    </source>
</evidence>
<dbReference type="PANTHER" id="PTHR11177:SF384">
    <property type="entry name" value="CHITINASE"/>
    <property type="match status" value="1"/>
</dbReference>
<proteinExistence type="inferred from homology"/>
<evidence type="ECO:0000256" key="8">
    <source>
        <dbReference type="ARBA" id="ARBA00023277"/>
    </source>
</evidence>
<feature type="region of interest" description="Disordered" evidence="12">
    <location>
        <begin position="45"/>
        <end position="64"/>
    </location>
</feature>
<comment type="catalytic activity">
    <reaction evidence="1">
        <text>Random endo-hydrolysis of N-acetyl-beta-D-glucosaminide (1-&gt;4)-beta-linkages in chitin and chitodextrins.</text>
        <dbReference type="EC" id="3.2.1.14"/>
    </reaction>
</comment>
<dbReference type="CDD" id="cd06548">
    <property type="entry name" value="GH18_chitinase"/>
    <property type="match status" value="1"/>
</dbReference>
<evidence type="ECO:0000256" key="7">
    <source>
        <dbReference type="ARBA" id="ARBA00023024"/>
    </source>
</evidence>
<evidence type="ECO:0000256" key="2">
    <source>
        <dbReference type="ARBA" id="ARBA00004613"/>
    </source>
</evidence>
<keyword evidence="5" id="KW-0964">Secreted</keyword>
<dbReference type="InterPro" id="IPR001579">
    <property type="entry name" value="Glyco_hydro_18_chit_AS"/>
</dbReference>
<evidence type="ECO:0000256" key="13">
    <source>
        <dbReference type="SAM" id="SignalP"/>
    </source>
</evidence>
<keyword evidence="13" id="KW-0732">Signal</keyword>
<dbReference type="InterPro" id="IPR029070">
    <property type="entry name" value="Chitinase_insertion_sf"/>
</dbReference>
<name>A0ABY6URL3_BIOOC</name>
<comment type="caution">
    <text evidence="15">The sequence shown here is derived from an EMBL/GenBank/DDBJ whole genome shotgun (WGS) entry which is preliminary data.</text>
</comment>
<dbReference type="InterPro" id="IPR050314">
    <property type="entry name" value="Glycosyl_Hydrlase_18"/>
</dbReference>
<dbReference type="SMART" id="SM00636">
    <property type="entry name" value="Glyco_18"/>
    <property type="match status" value="1"/>
</dbReference>
<evidence type="ECO:0000256" key="9">
    <source>
        <dbReference type="ARBA" id="ARBA00023295"/>
    </source>
</evidence>
<dbReference type="Gene3D" id="3.10.50.10">
    <property type="match status" value="1"/>
</dbReference>
<dbReference type="Proteomes" id="UP000766486">
    <property type="component" value="Unassembled WGS sequence"/>
</dbReference>
<feature type="signal peptide" evidence="13">
    <location>
        <begin position="1"/>
        <end position="17"/>
    </location>
</feature>
<feature type="compositionally biased region" description="Low complexity" evidence="12">
    <location>
        <begin position="97"/>
        <end position="113"/>
    </location>
</feature>
<sequence>MLTASLFLALLAPVALAEQADSLPRGCPDGTLTTVITSLTTITQPARSAAPVPPKSAQKLPCPCDSSSYNPPDYDYYSPPGQIASQNSVRPGVIFSTPTTTRTTPGTPGYSPGPQTPPGYAPNGVRSGFTTSTVPTLGLGRTTTSSVSSKPSTTPTPTPAPLPAPVSGPKNMLYFGAWSIYNQKFRPQDINANQVSHILYAFGDIGSDGSVISADPWADYQIRYSGDSQESSGSNAYGNVKQLYLLKQQYRNLKTLLSIGGFNYSQQGKFQKAANTADGRQRFASTAVQLMSDWGFDGLDIDWEYPETQTDSNNFVLLLQACRAALDKYAKDNNQNYRYPLTIAVSAGPEKYKLLNMKAIDQYVDTWNLMAYDYAGSWDTTTGHAANLFSSSANPQSTKFSTDQAVKDYIKGGISPGKIILGLPLYGHSFLNTAPQPGQPYQGVASNTGSDPGVWLYRDLPRQGAQVNIDTQAGAAWSYDAATKELVSFDNIPVGLMKADYIRKQGLGGAMFWEAAGDKTGGESLVGAVGNAMGSLGLSNNMLDYPQSRFNNIRNKMKV</sequence>
<evidence type="ECO:0000256" key="6">
    <source>
        <dbReference type="ARBA" id="ARBA00022801"/>
    </source>
</evidence>
<dbReference type="PROSITE" id="PS51910">
    <property type="entry name" value="GH18_2"/>
    <property type="match status" value="1"/>
</dbReference>
<dbReference type="SUPFAM" id="SSF54556">
    <property type="entry name" value="Chitinase insertion domain"/>
    <property type="match status" value="1"/>
</dbReference>
<evidence type="ECO:0000313" key="16">
    <source>
        <dbReference type="Proteomes" id="UP000766486"/>
    </source>
</evidence>
<comment type="subcellular location">
    <subcellularLocation>
        <location evidence="2">Secreted</location>
    </subcellularLocation>
</comment>
<keyword evidence="6 11" id="KW-0378">Hydrolase</keyword>